<evidence type="ECO:0000256" key="2">
    <source>
        <dbReference type="RuleBase" id="RU367034"/>
    </source>
</evidence>
<reference evidence="4" key="3">
    <citation type="submission" date="2020-12" db="UniProtKB">
        <authorList>
            <consortium name="EnsemblPlants"/>
        </authorList>
    </citation>
    <scope>IDENTIFICATION</scope>
</reference>
<dbReference type="KEGG" id="ppp:112288499"/>
<feature type="compositionally biased region" description="Low complexity" evidence="3">
    <location>
        <begin position="702"/>
        <end position="716"/>
    </location>
</feature>
<feature type="compositionally biased region" description="Acidic residues" evidence="3">
    <location>
        <begin position="313"/>
        <end position="324"/>
    </location>
</feature>
<feature type="compositionally biased region" description="Low complexity" evidence="3">
    <location>
        <begin position="821"/>
        <end position="834"/>
    </location>
</feature>
<dbReference type="Proteomes" id="UP000006727">
    <property type="component" value="Chromosome 1"/>
</dbReference>
<protein>
    <recommendedName>
        <fullName evidence="2">Protein SCAR</fullName>
    </recommendedName>
    <alternativeName>
        <fullName evidence="2">Protein WAVE</fullName>
    </alternativeName>
</protein>
<feature type="compositionally biased region" description="Low complexity" evidence="3">
    <location>
        <begin position="725"/>
        <end position="736"/>
    </location>
</feature>
<feature type="region of interest" description="Disordered" evidence="3">
    <location>
        <begin position="244"/>
        <end position="473"/>
    </location>
</feature>
<comment type="similarity">
    <text evidence="1 2">Belongs to the SCAR/WAVE family.</text>
</comment>
<dbReference type="PANTHER" id="PTHR12902:SF1">
    <property type="entry name" value="WISKOTT-ALDRICH SYNDROME PROTEIN FAMILY MEMBER"/>
    <property type="match status" value="1"/>
</dbReference>
<feature type="region of interest" description="Disordered" evidence="3">
    <location>
        <begin position="813"/>
        <end position="835"/>
    </location>
</feature>
<accession>A0A7I4C4Y6</accession>
<dbReference type="Gene3D" id="6.10.280.150">
    <property type="match status" value="1"/>
</dbReference>
<evidence type="ECO:0000313" key="4">
    <source>
        <dbReference type="EnsemblPlants" id="Pp3c1_39840V3.5"/>
    </source>
</evidence>
<dbReference type="EnsemblPlants" id="Pp3c1_39840V3.6">
    <property type="protein sequence ID" value="Pp3c1_39840V3.6"/>
    <property type="gene ID" value="Pp3c1_39840"/>
</dbReference>
<dbReference type="GO" id="GO:0003779">
    <property type="term" value="F:actin binding"/>
    <property type="evidence" value="ECO:0007669"/>
    <property type="project" value="UniProtKB-UniRule"/>
</dbReference>
<evidence type="ECO:0000256" key="1">
    <source>
        <dbReference type="ARBA" id="ARBA00006993"/>
    </source>
</evidence>
<feature type="compositionally biased region" description="Basic and acidic residues" evidence="3">
    <location>
        <begin position="454"/>
        <end position="468"/>
    </location>
</feature>
<feature type="compositionally biased region" description="Basic and acidic residues" evidence="3">
    <location>
        <begin position="339"/>
        <end position="349"/>
    </location>
</feature>
<feature type="region of interest" description="Disordered" evidence="3">
    <location>
        <begin position="849"/>
        <end position="887"/>
    </location>
</feature>
<dbReference type="GeneID" id="112288499"/>
<feature type="compositionally biased region" description="Polar residues" evidence="3">
    <location>
        <begin position="872"/>
        <end position="884"/>
    </location>
</feature>
<dbReference type="Gramene" id="Pp3c1_39840V3.5">
    <property type="protein sequence ID" value="Pp3c1_39840V3.5"/>
    <property type="gene ID" value="Pp3c1_39840"/>
</dbReference>
<dbReference type="RefSeq" id="XP_024388520.1">
    <property type="nucleotide sequence ID" value="XM_024532752.2"/>
</dbReference>
<comment type="function">
    <text evidence="2">Involved in regulation of actin and microtubule organization. Part of a WAVE complex that activates the Arp2/3 complex.</text>
</comment>
<dbReference type="Gramene" id="Pp3c1_39840V3.6">
    <property type="protein sequence ID" value="Pp3c1_39840V3.6"/>
    <property type="gene ID" value="Pp3c1_39840"/>
</dbReference>
<dbReference type="PANTHER" id="PTHR12902">
    <property type="entry name" value="WASP-1"/>
    <property type="match status" value="1"/>
</dbReference>
<reference evidence="4 5" key="1">
    <citation type="journal article" date="2008" name="Science">
        <title>The Physcomitrella genome reveals evolutionary insights into the conquest of land by plants.</title>
        <authorList>
            <person name="Rensing S."/>
            <person name="Lang D."/>
            <person name="Zimmer A."/>
            <person name="Terry A."/>
            <person name="Salamov A."/>
            <person name="Shapiro H."/>
            <person name="Nishiyama T."/>
            <person name="Perroud P.-F."/>
            <person name="Lindquist E."/>
            <person name="Kamisugi Y."/>
            <person name="Tanahashi T."/>
            <person name="Sakakibara K."/>
            <person name="Fujita T."/>
            <person name="Oishi K."/>
            <person name="Shin-I T."/>
            <person name="Kuroki Y."/>
            <person name="Toyoda A."/>
            <person name="Suzuki Y."/>
            <person name="Hashimoto A."/>
            <person name="Yamaguchi K."/>
            <person name="Sugano A."/>
            <person name="Kohara Y."/>
            <person name="Fujiyama A."/>
            <person name="Anterola A."/>
            <person name="Aoki S."/>
            <person name="Ashton N."/>
            <person name="Barbazuk W.B."/>
            <person name="Barker E."/>
            <person name="Bennetzen J."/>
            <person name="Bezanilla M."/>
            <person name="Blankenship R."/>
            <person name="Cho S.H."/>
            <person name="Dutcher S."/>
            <person name="Estelle M."/>
            <person name="Fawcett J.A."/>
            <person name="Gundlach H."/>
            <person name="Hanada K."/>
            <person name="Heyl A."/>
            <person name="Hicks K.A."/>
            <person name="Hugh J."/>
            <person name="Lohr M."/>
            <person name="Mayer K."/>
            <person name="Melkozernov A."/>
            <person name="Murata T."/>
            <person name="Nelson D."/>
            <person name="Pils B."/>
            <person name="Prigge M."/>
            <person name="Reiss B."/>
            <person name="Renner T."/>
            <person name="Rombauts S."/>
            <person name="Rushton P."/>
            <person name="Sanderfoot A."/>
            <person name="Schween G."/>
            <person name="Shiu S.-H."/>
            <person name="Stueber K."/>
            <person name="Theodoulou F.L."/>
            <person name="Tu H."/>
            <person name="Van de Peer Y."/>
            <person name="Verrier P.J."/>
            <person name="Waters E."/>
            <person name="Wood A."/>
            <person name="Yang L."/>
            <person name="Cove D."/>
            <person name="Cuming A."/>
            <person name="Hasebe M."/>
            <person name="Lucas S."/>
            <person name="Mishler D.B."/>
            <person name="Reski R."/>
            <person name="Grigoriev I."/>
            <person name="Quatrano R.S."/>
            <person name="Boore J.L."/>
        </authorList>
    </citation>
    <scope>NUCLEOTIDE SEQUENCE [LARGE SCALE GENOMIC DNA]</scope>
    <source>
        <strain evidence="4 5">cv. Gransden 2004</strain>
    </source>
</reference>
<reference evidence="4 5" key="2">
    <citation type="journal article" date="2018" name="Plant J.">
        <title>The Physcomitrella patens chromosome-scale assembly reveals moss genome structure and evolution.</title>
        <authorList>
            <person name="Lang D."/>
            <person name="Ullrich K.K."/>
            <person name="Murat F."/>
            <person name="Fuchs J."/>
            <person name="Jenkins J."/>
            <person name="Haas F.B."/>
            <person name="Piednoel M."/>
            <person name="Gundlach H."/>
            <person name="Van Bel M."/>
            <person name="Meyberg R."/>
            <person name="Vives C."/>
            <person name="Morata J."/>
            <person name="Symeonidi A."/>
            <person name="Hiss M."/>
            <person name="Muchero W."/>
            <person name="Kamisugi Y."/>
            <person name="Saleh O."/>
            <person name="Blanc G."/>
            <person name="Decker E.L."/>
            <person name="van Gessel N."/>
            <person name="Grimwood J."/>
            <person name="Hayes R.D."/>
            <person name="Graham S.W."/>
            <person name="Gunter L.E."/>
            <person name="McDaniel S.F."/>
            <person name="Hoernstein S.N.W."/>
            <person name="Larsson A."/>
            <person name="Li F.W."/>
            <person name="Perroud P.F."/>
            <person name="Phillips J."/>
            <person name="Ranjan P."/>
            <person name="Rokshar D.S."/>
            <person name="Rothfels C.J."/>
            <person name="Schneider L."/>
            <person name="Shu S."/>
            <person name="Stevenson D.W."/>
            <person name="Thummler F."/>
            <person name="Tillich M."/>
            <person name="Villarreal Aguilar J.C."/>
            <person name="Widiez T."/>
            <person name="Wong G.K."/>
            <person name="Wymore A."/>
            <person name="Zhang Y."/>
            <person name="Zimmer A.D."/>
            <person name="Quatrano R.S."/>
            <person name="Mayer K.F.X."/>
            <person name="Goodstein D."/>
            <person name="Casacuberta J.M."/>
            <person name="Vandepoele K."/>
            <person name="Reski R."/>
            <person name="Cuming A.C."/>
            <person name="Tuskan G.A."/>
            <person name="Maumus F."/>
            <person name="Salse J."/>
            <person name="Schmutz J."/>
            <person name="Rensing S.A."/>
        </authorList>
    </citation>
    <scope>NUCLEOTIDE SEQUENCE [LARGE SCALE GENOMIC DNA]</scope>
    <source>
        <strain evidence="4 5">cv. Gransden 2004</strain>
    </source>
</reference>
<dbReference type="Gene3D" id="1.20.5.340">
    <property type="match status" value="1"/>
</dbReference>
<proteinExistence type="inferred from homology"/>
<name>A0A7I4C4Y6_PHYPA</name>
<dbReference type="InterPro" id="IPR028288">
    <property type="entry name" value="SCAR/WAVE_fam"/>
</dbReference>
<dbReference type="GO" id="GO:0034237">
    <property type="term" value="F:protein kinase A regulatory subunit binding"/>
    <property type="evidence" value="ECO:0000318"/>
    <property type="project" value="GO_Central"/>
</dbReference>
<keyword evidence="2" id="KW-0009">Actin-binding</keyword>
<organism evidence="4 5">
    <name type="scientific">Physcomitrium patens</name>
    <name type="common">Spreading-leaved earth moss</name>
    <name type="synonym">Physcomitrella patens</name>
    <dbReference type="NCBI Taxonomy" id="3218"/>
    <lineage>
        <taxon>Eukaryota</taxon>
        <taxon>Viridiplantae</taxon>
        <taxon>Streptophyta</taxon>
        <taxon>Embryophyta</taxon>
        <taxon>Bryophyta</taxon>
        <taxon>Bryophytina</taxon>
        <taxon>Bryopsida</taxon>
        <taxon>Funariidae</taxon>
        <taxon>Funariales</taxon>
        <taxon>Funariaceae</taxon>
        <taxon>Physcomitrium</taxon>
    </lineage>
</organism>
<comment type="subcellular location">
    <subcellularLocation>
        <location evidence="2">Cytoplasm</location>
        <location evidence="2">Cytoskeleton</location>
    </subcellularLocation>
</comment>
<evidence type="ECO:0000256" key="3">
    <source>
        <dbReference type="SAM" id="MobiDB-lite"/>
    </source>
</evidence>
<sequence length="997" mass="110187">MPLVRYEVQSEHSLANPELYRTVGRDDSEGLLEGVAMAGLVGIVRQLGDMAEFAAEIFQELHDEIMAIGIRGQDLKARVGRLETDLPAVEKTLLSESSQIDFAYSIRSKWRAPLPIDQNCCAQGDLPRFVRNFYDDCRGPPRLFLLDKFDEAGRGACVKRYTDPTFFKLTWAATQLEKAERLRREQEFELQRTNSADEKSLNNEGSKIYRRERLSSALFENLEGFTGDFTPDLRSRRLDRVLELPTEGDLTPDGPLSPEEPRSPERTFQKRPEMPEISEGPVLTPLKISVKDIENLTMGHRISTPNDPKEPSSNEEDASNDDFFVDALTTMGSDPDSEPGSRTRWDAEVQSHFGMESDQEKFLNHSVLKAHVEAHHQPSPEGSDELDQKDGFGRRLGGYKQPESPGAGTGTVRESEDAAENAAGSSGGQPSVEGEESQSVDESIANESITSEESDARNEHASISEKVPEGSLLPLHLEKFPEKRYDEFSNIIPSKLPENLLENLPNGSSGDLLKELSETCPDKLSCIPPKKVPEKVVKNTPIKVPEKPTLESHESISLLEVRKISSKSKEQRASVEVTEQFPGLYNHDPHAVKDDQLALANVEQPITTPRSRRLWAKDNGSQIQTSNILGKADIDHRGLSLRFNGGSELNNLLRAGILGGSGHFHEELSSNSQRALIPEEDHSVRVSEQSGYELILHRRHPSSTGSSPYSHVSSSSAHEDDDGASKSSASSSPKGPNFCALLSPPESPLRVARGLMGSPVGFSSNTHFCSKSLNDPPDIPYLSISPTVSRSLSLNLDLSSSERDELLQNYPSAQQAPQLISSPQRRTNSSSSTSLMINDPAASLAKNLDELESVPVTDPKRTKDNGGLHFESSGNQTSTLSNLASRPRTWVGRSESNVAATLRAIRQAAAVENDQDDDTARLQRKASIHETNKGPVSVDLHKCQFFYTSRERIAGDVGLYRQFWLIGKLSKAFLQAPNVLQYVRNEILNEFDLELNF</sequence>
<dbReference type="GO" id="GO:2000601">
    <property type="term" value="P:positive regulation of Arp2/3 complex-mediated actin nucleation"/>
    <property type="evidence" value="ECO:0000318"/>
    <property type="project" value="GO_Central"/>
</dbReference>
<dbReference type="EnsemblPlants" id="Pp3c1_39840V3.5">
    <property type="protein sequence ID" value="Pp3c1_39840V3.5"/>
    <property type="gene ID" value="Pp3c1_39840"/>
</dbReference>
<dbReference type="GO" id="GO:0030036">
    <property type="term" value="P:actin cytoskeleton organization"/>
    <property type="evidence" value="ECO:0000318"/>
    <property type="project" value="GO_Central"/>
</dbReference>
<dbReference type="GO" id="GO:0071933">
    <property type="term" value="F:Arp2/3 complex binding"/>
    <property type="evidence" value="ECO:0000318"/>
    <property type="project" value="GO_Central"/>
</dbReference>
<dbReference type="OrthoDB" id="1929108at2759"/>
<dbReference type="AlphaFoldDB" id="A0A7I4C4Y6"/>
<evidence type="ECO:0000313" key="5">
    <source>
        <dbReference type="Proteomes" id="UP000006727"/>
    </source>
</evidence>
<dbReference type="GO" id="GO:0005856">
    <property type="term" value="C:cytoskeleton"/>
    <property type="evidence" value="ECO:0007669"/>
    <property type="project" value="UniProtKB-SubCell"/>
</dbReference>
<dbReference type="EMBL" id="ABEU02000001">
    <property type="status" value="NOT_ANNOTATED_CDS"/>
    <property type="molecule type" value="Genomic_DNA"/>
</dbReference>
<keyword evidence="5" id="KW-1185">Reference proteome</keyword>
<feature type="compositionally biased region" description="Basic and acidic residues" evidence="3">
    <location>
        <begin position="259"/>
        <end position="274"/>
    </location>
</feature>
<gene>
    <name evidence="4" type="primary">LOC112288499</name>
</gene>
<feature type="region of interest" description="Disordered" evidence="3">
    <location>
        <begin position="698"/>
        <end position="742"/>
    </location>
</feature>
<keyword evidence="2" id="KW-0963">Cytoplasm</keyword>
<keyword evidence="2" id="KW-0206">Cytoskeleton</keyword>